<dbReference type="AlphaFoldDB" id="A0A916ZCY1"/>
<feature type="domain" description="Calcineurin-like phosphoesterase" evidence="2">
    <location>
        <begin position="1"/>
        <end position="132"/>
    </location>
</feature>
<dbReference type="Proteomes" id="UP000644699">
    <property type="component" value="Unassembled WGS sequence"/>
</dbReference>
<dbReference type="Gene3D" id="3.60.21.10">
    <property type="match status" value="1"/>
</dbReference>
<dbReference type="InterPro" id="IPR024654">
    <property type="entry name" value="Calcineurin-like_PHP_lpxH"/>
</dbReference>
<name>A0A916ZCY1_9HYPH</name>
<dbReference type="Pfam" id="PF12850">
    <property type="entry name" value="Metallophos_2"/>
    <property type="match status" value="1"/>
</dbReference>
<evidence type="ECO:0000313" key="3">
    <source>
        <dbReference type="EMBL" id="GGD87979.1"/>
    </source>
</evidence>
<proteinExistence type="inferred from homology"/>
<gene>
    <name evidence="3" type="ORF">GCM10011390_03430</name>
</gene>
<reference evidence="3" key="1">
    <citation type="journal article" date="2014" name="Int. J. Syst. Evol. Microbiol.">
        <title>Complete genome sequence of Corynebacterium casei LMG S-19264T (=DSM 44701T), isolated from a smear-ripened cheese.</title>
        <authorList>
            <consortium name="US DOE Joint Genome Institute (JGI-PGF)"/>
            <person name="Walter F."/>
            <person name="Albersmeier A."/>
            <person name="Kalinowski J."/>
            <person name="Ruckert C."/>
        </authorList>
    </citation>
    <scope>NUCLEOTIDE SEQUENCE</scope>
    <source>
        <strain evidence="3">CGMCC 1.15367</strain>
    </source>
</reference>
<keyword evidence="4" id="KW-1185">Reference proteome</keyword>
<dbReference type="EMBL" id="BMIQ01000001">
    <property type="protein sequence ID" value="GGD87979.1"/>
    <property type="molecule type" value="Genomic_DNA"/>
</dbReference>
<dbReference type="RefSeq" id="WP_188906492.1">
    <property type="nucleotide sequence ID" value="NZ_BMIQ01000001.1"/>
</dbReference>
<evidence type="ECO:0000256" key="1">
    <source>
        <dbReference type="ARBA" id="ARBA00008950"/>
    </source>
</evidence>
<organism evidence="3 4">
    <name type="scientific">Aureimonas endophytica</name>
    <dbReference type="NCBI Taxonomy" id="2027858"/>
    <lineage>
        <taxon>Bacteria</taxon>
        <taxon>Pseudomonadati</taxon>
        <taxon>Pseudomonadota</taxon>
        <taxon>Alphaproteobacteria</taxon>
        <taxon>Hyphomicrobiales</taxon>
        <taxon>Aurantimonadaceae</taxon>
        <taxon>Aureimonas</taxon>
    </lineage>
</organism>
<protein>
    <submittedName>
        <fullName evidence="3">Hydrolase</fullName>
    </submittedName>
</protein>
<reference evidence="3" key="2">
    <citation type="submission" date="2020-09" db="EMBL/GenBank/DDBJ databases">
        <authorList>
            <person name="Sun Q."/>
            <person name="Zhou Y."/>
        </authorList>
    </citation>
    <scope>NUCLEOTIDE SEQUENCE</scope>
    <source>
        <strain evidence="3">CGMCC 1.15367</strain>
    </source>
</reference>
<evidence type="ECO:0000259" key="2">
    <source>
        <dbReference type="Pfam" id="PF12850"/>
    </source>
</evidence>
<dbReference type="InterPro" id="IPR029052">
    <property type="entry name" value="Metallo-depent_PP-like"/>
</dbReference>
<dbReference type="GO" id="GO:0016787">
    <property type="term" value="F:hydrolase activity"/>
    <property type="evidence" value="ECO:0007669"/>
    <property type="project" value="UniProtKB-KW"/>
</dbReference>
<keyword evidence="3" id="KW-0378">Hydrolase</keyword>
<accession>A0A916ZCY1</accession>
<dbReference type="SUPFAM" id="SSF56300">
    <property type="entry name" value="Metallo-dependent phosphatases"/>
    <property type="match status" value="1"/>
</dbReference>
<comment type="similarity">
    <text evidence="1">Belongs to the metallophosphoesterase superfamily. YfcE family.</text>
</comment>
<evidence type="ECO:0000313" key="4">
    <source>
        <dbReference type="Proteomes" id="UP000644699"/>
    </source>
</evidence>
<sequence>MTVWFTSDTHFGHANVIRLSNRPFEGISEMREHLIAAWNAVVRSDDDVYHLGDFAYRATANETAKIFARLHGRKHLIVGNHDNEATRILAWESVSEIKQIAVDGHRLFLCHYPVLEWAGYWRGAVHLFGHVHGRRPGVGRSCDVGVDCWSYRPVALPEILARIGDAENA</sequence>
<comment type="caution">
    <text evidence="3">The sequence shown here is derived from an EMBL/GenBank/DDBJ whole genome shotgun (WGS) entry which is preliminary data.</text>
</comment>